<protein>
    <submittedName>
        <fullName evidence="1">Uncharacterized protein</fullName>
    </submittedName>
</protein>
<dbReference type="AlphaFoldDB" id="I2H2I9"/>
<accession>I2H2I9</accession>
<dbReference type="Pfam" id="PF08252">
    <property type="entry name" value="Leader_CPA1"/>
    <property type="match status" value="1"/>
</dbReference>
<gene>
    <name evidence="1" type="primary">TBLA0D00830</name>
    <name evidence="1" type="ORF">TBLA_0D00830</name>
</gene>
<evidence type="ECO:0000313" key="1">
    <source>
        <dbReference type="EMBL" id="CCH60591.1"/>
    </source>
</evidence>
<dbReference type="FunCoup" id="I2H2I9">
    <property type="interactions" value="49"/>
</dbReference>
<name>I2H2I9_HENB6</name>
<sequence length="25" mass="3138">MFRLEHSQYTCTDYISTHLWKNNSY</sequence>
<evidence type="ECO:0000313" key="2">
    <source>
        <dbReference type="Proteomes" id="UP000002866"/>
    </source>
</evidence>
<organism evidence="1 2">
    <name type="scientific">Henningerozyma blattae (strain ATCC 34711 / CBS 6284 / DSM 70876 / NBRC 10599 / NRRL Y-10934 / UCD 77-7)</name>
    <name type="common">Yeast</name>
    <name type="synonym">Tetrapisispora blattae</name>
    <dbReference type="NCBI Taxonomy" id="1071380"/>
    <lineage>
        <taxon>Eukaryota</taxon>
        <taxon>Fungi</taxon>
        <taxon>Dikarya</taxon>
        <taxon>Ascomycota</taxon>
        <taxon>Saccharomycotina</taxon>
        <taxon>Saccharomycetes</taxon>
        <taxon>Saccharomycetales</taxon>
        <taxon>Saccharomycetaceae</taxon>
        <taxon>Henningerozyma</taxon>
    </lineage>
</organism>
<dbReference type="EMBL" id="HE806319">
    <property type="protein sequence ID" value="CCH60591.1"/>
    <property type="molecule type" value="Genomic_DNA"/>
</dbReference>
<keyword evidence="2" id="KW-1185">Reference proteome</keyword>
<dbReference type="InParanoid" id="I2H2I9"/>
<dbReference type="KEGG" id="tbl:TBLA_0D00830"/>
<reference evidence="1 2" key="1">
    <citation type="journal article" date="2011" name="Proc. Natl. Acad. Sci. U.S.A.">
        <title>Evolutionary erosion of yeast sex chromosomes by mating-type switching accidents.</title>
        <authorList>
            <person name="Gordon J.L."/>
            <person name="Armisen D."/>
            <person name="Proux-Wera E."/>
            <person name="Oheigeartaigh S.S."/>
            <person name="Byrne K.P."/>
            <person name="Wolfe K.H."/>
        </authorList>
    </citation>
    <scope>NUCLEOTIDE SEQUENCE [LARGE SCALE GENOMIC DNA]</scope>
    <source>
        <strain evidence="2">ATCC 34711 / CBS 6284 / DSM 70876 / NBRC 10599 / NRRL Y-10934 / UCD 77-7</strain>
    </source>
</reference>
<dbReference type="HOGENOM" id="CLU_221820_0_0_1"/>
<dbReference type="InterPro" id="IPR013203">
    <property type="entry name" value="Leader_Arg2_CPA1"/>
</dbReference>
<dbReference type="Proteomes" id="UP000002866">
    <property type="component" value="Chromosome 4"/>
</dbReference>
<proteinExistence type="predicted"/>